<dbReference type="SUPFAM" id="SSF53756">
    <property type="entry name" value="UDP-Glycosyltransferase/glycogen phosphorylase"/>
    <property type="match status" value="1"/>
</dbReference>
<sequence>MKQNRPPKTVQLVIDPFEQPVSGAELRNDAVKRALMPFTDVTVVSPKDFAVSNQRLTGNKSAPTLLAPDETCVQNFVKYIGHERPDILLFEGVGLLKFCEALVSQSVFKIPRLVLDFHNVESALWEENVFARMGVLRRLWKARRVVGARESVRLADREAVRLSDAVLVPTGEDRQRLTDLVGDEKQAGKIRVVPNIAPSWALRRLAAAPVANERGGIRRLLFVGHLRYTPNVEAVDALVHRIWPQLRGEFLDMRLVIAGRNPARRVRRWAGSRTDIELHADPSSLDGIYDGCDVAIMPLRQGGGSRLKVLEAFAVGMPVIATAKAVEGLGLTPDRHWLRAETAQDYVAAIRRLIRDPGLGARLVGEGRALVAERYTDKALADTLAPIIRDLNPQRA</sequence>
<dbReference type="Proteomes" id="UP001148313">
    <property type="component" value="Unassembled WGS sequence"/>
</dbReference>
<keyword evidence="1" id="KW-0808">Transferase</keyword>
<accession>A0ABT4VMV6</accession>
<dbReference type="EMBL" id="JAPJZH010000006">
    <property type="protein sequence ID" value="MDA4846016.1"/>
    <property type="molecule type" value="Genomic_DNA"/>
</dbReference>
<dbReference type="Gene3D" id="3.40.50.2000">
    <property type="entry name" value="Glycogen Phosphorylase B"/>
    <property type="match status" value="2"/>
</dbReference>
<reference evidence="2" key="1">
    <citation type="submission" date="2022-11" db="EMBL/GenBank/DDBJ databases">
        <title>Hoeflea poritis sp. nov., isolated from scleractinian coral Porites lutea.</title>
        <authorList>
            <person name="Zhang G."/>
            <person name="Wei Q."/>
            <person name="Cai L."/>
        </authorList>
    </citation>
    <scope>NUCLEOTIDE SEQUENCE</scope>
    <source>
        <strain evidence="2">E7-10</strain>
    </source>
</reference>
<dbReference type="RefSeq" id="WP_271089735.1">
    <property type="nucleotide sequence ID" value="NZ_JAPJZH010000006.1"/>
</dbReference>
<protein>
    <submittedName>
        <fullName evidence="2">Glycosyltransferase family 4 protein</fullName>
    </submittedName>
</protein>
<evidence type="ECO:0000256" key="1">
    <source>
        <dbReference type="ARBA" id="ARBA00022679"/>
    </source>
</evidence>
<name>A0ABT4VMV6_9HYPH</name>
<keyword evidence="3" id="KW-1185">Reference proteome</keyword>
<proteinExistence type="predicted"/>
<gene>
    <name evidence="2" type="ORF">OOZ53_11695</name>
</gene>
<organism evidence="2 3">
    <name type="scientific">Hoeflea poritis</name>
    <dbReference type="NCBI Taxonomy" id="2993659"/>
    <lineage>
        <taxon>Bacteria</taxon>
        <taxon>Pseudomonadati</taxon>
        <taxon>Pseudomonadota</taxon>
        <taxon>Alphaproteobacteria</taxon>
        <taxon>Hyphomicrobiales</taxon>
        <taxon>Rhizobiaceae</taxon>
        <taxon>Hoeflea</taxon>
    </lineage>
</organism>
<evidence type="ECO:0000313" key="3">
    <source>
        <dbReference type="Proteomes" id="UP001148313"/>
    </source>
</evidence>
<dbReference type="Pfam" id="PF13692">
    <property type="entry name" value="Glyco_trans_1_4"/>
    <property type="match status" value="1"/>
</dbReference>
<evidence type="ECO:0000313" key="2">
    <source>
        <dbReference type="EMBL" id="MDA4846016.1"/>
    </source>
</evidence>
<dbReference type="PANTHER" id="PTHR46401:SF2">
    <property type="entry name" value="GLYCOSYLTRANSFERASE WBBK-RELATED"/>
    <property type="match status" value="1"/>
</dbReference>
<dbReference type="CDD" id="cd03801">
    <property type="entry name" value="GT4_PimA-like"/>
    <property type="match status" value="1"/>
</dbReference>
<dbReference type="PANTHER" id="PTHR46401">
    <property type="entry name" value="GLYCOSYLTRANSFERASE WBBK-RELATED"/>
    <property type="match status" value="1"/>
</dbReference>
<comment type="caution">
    <text evidence="2">The sequence shown here is derived from an EMBL/GenBank/DDBJ whole genome shotgun (WGS) entry which is preliminary data.</text>
</comment>